<proteinExistence type="predicted"/>
<evidence type="ECO:0000313" key="3">
    <source>
        <dbReference type="Proteomes" id="UP000269276"/>
    </source>
</evidence>
<dbReference type="OrthoDB" id="2013972at2759"/>
<reference evidence="2 3" key="1">
    <citation type="journal article" date="2018" name="BMC Genomics">
        <title>Genomic evidence for intraspecific hybridization in a clonal and extremely halotolerant yeast.</title>
        <authorList>
            <person name="Gostincar C."/>
            <person name="Stajich J.E."/>
            <person name="Zupancic J."/>
            <person name="Zalar P."/>
            <person name="Gunde-Cimerman N."/>
        </authorList>
    </citation>
    <scope>NUCLEOTIDE SEQUENCE [LARGE SCALE GENOMIC DNA]</scope>
    <source>
        <strain evidence="2 3">EXF-2682</strain>
    </source>
</reference>
<organism evidence="2 3">
    <name type="scientific">Hortaea werneckii</name>
    <name type="common">Black yeast</name>
    <name type="synonym">Cladosporium werneckii</name>
    <dbReference type="NCBI Taxonomy" id="91943"/>
    <lineage>
        <taxon>Eukaryota</taxon>
        <taxon>Fungi</taxon>
        <taxon>Dikarya</taxon>
        <taxon>Ascomycota</taxon>
        <taxon>Pezizomycotina</taxon>
        <taxon>Dothideomycetes</taxon>
        <taxon>Dothideomycetidae</taxon>
        <taxon>Mycosphaerellales</taxon>
        <taxon>Teratosphaeriaceae</taxon>
        <taxon>Hortaea</taxon>
    </lineage>
</organism>
<dbReference type="InterPro" id="IPR029063">
    <property type="entry name" value="SAM-dependent_MTases_sf"/>
</dbReference>
<name>A0A3M7DIK4_HORWE</name>
<dbReference type="GO" id="GO:0008168">
    <property type="term" value="F:methyltransferase activity"/>
    <property type="evidence" value="ECO:0007669"/>
    <property type="project" value="TreeGrafter"/>
</dbReference>
<feature type="region of interest" description="Disordered" evidence="1">
    <location>
        <begin position="29"/>
        <end position="49"/>
    </location>
</feature>
<feature type="compositionally biased region" description="Basic and acidic residues" evidence="1">
    <location>
        <begin position="97"/>
        <end position="115"/>
    </location>
</feature>
<dbReference type="CDD" id="cd02440">
    <property type="entry name" value="AdoMet_MTases"/>
    <property type="match status" value="1"/>
</dbReference>
<evidence type="ECO:0008006" key="4">
    <source>
        <dbReference type="Google" id="ProtNLM"/>
    </source>
</evidence>
<feature type="compositionally biased region" description="Polar residues" evidence="1">
    <location>
        <begin position="33"/>
        <end position="44"/>
    </location>
</feature>
<dbReference type="PANTHER" id="PTHR43591:SF102">
    <property type="entry name" value="S-ADENOSYL-L-METHIONINE-DEPENDENT METHYLTRANSFERASE"/>
    <property type="match status" value="1"/>
</dbReference>
<sequence>MHPQKPGSVCENFEGDNPAISEEIVDDDRARMQQATSQSESTRFGQEDVQIVDDVATNNPTAAEEVAINVPTSSLAARESPVKTTPTTDMSYLMGVGEHDNDQGEGEERGLELDQRTFSQEASGETRAQSENVDDHQPVQEAQLAEEQHLEAEDTGDSDSAIGSDVTSLSESIYNYRREHGRTYHAYKDGKYIFPNDEREADRLDLQHHIFRLTFGNRLFFAPLQNPKHCLDIGTGTGIWAEEFAEDFPFCQVIGIDLSPGQPTLVPPNLKFMIDDAEDLWLYAEAFDFIHARLMAGCFADWPNFFRQAYQNLEPGGWLEVQDYGLPVKSSDGTHIGTDLHRWGQLLCEASMKLGRPLGSDCSDYYVQWMQDAGFVDIQVRMFMWPSCGWPKDPYMKEIGRWNQVNILDGLEGFCLALLTRGLGWKKEEVDVLVAKVSNDLRNRKIHAYFPMPVVFGRRPFEREATFH</sequence>
<dbReference type="Pfam" id="PF13489">
    <property type="entry name" value="Methyltransf_23"/>
    <property type="match status" value="1"/>
</dbReference>
<dbReference type="Gene3D" id="3.40.50.150">
    <property type="entry name" value="Vaccinia Virus protein VP39"/>
    <property type="match status" value="1"/>
</dbReference>
<protein>
    <recommendedName>
        <fullName evidence="4">Methyltransferase domain-containing protein</fullName>
    </recommendedName>
</protein>
<comment type="caution">
    <text evidence="2">The sequence shown here is derived from an EMBL/GenBank/DDBJ whole genome shotgun (WGS) entry which is preliminary data.</text>
</comment>
<dbReference type="EMBL" id="QWIP01000420">
    <property type="protein sequence ID" value="RMY64155.1"/>
    <property type="molecule type" value="Genomic_DNA"/>
</dbReference>
<dbReference type="VEuPathDB" id="FungiDB:BTJ68_02958"/>
<dbReference type="Proteomes" id="UP000269276">
    <property type="component" value="Unassembled WGS sequence"/>
</dbReference>
<gene>
    <name evidence="2" type="ORF">D0863_10022</name>
</gene>
<evidence type="ECO:0000256" key="1">
    <source>
        <dbReference type="SAM" id="MobiDB-lite"/>
    </source>
</evidence>
<evidence type="ECO:0000313" key="2">
    <source>
        <dbReference type="EMBL" id="RMY64155.1"/>
    </source>
</evidence>
<dbReference type="PANTHER" id="PTHR43591">
    <property type="entry name" value="METHYLTRANSFERASE"/>
    <property type="match status" value="1"/>
</dbReference>
<feature type="compositionally biased region" description="Polar residues" evidence="1">
    <location>
        <begin position="116"/>
        <end position="131"/>
    </location>
</feature>
<feature type="region of interest" description="Disordered" evidence="1">
    <location>
        <begin position="77"/>
        <end position="138"/>
    </location>
</feature>
<dbReference type="AlphaFoldDB" id="A0A3M7DIK4"/>
<dbReference type="SUPFAM" id="SSF53335">
    <property type="entry name" value="S-adenosyl-L-methionine-dependent methyltransferases"/>
    <property type="match status" value="1"/>
</dbReference>
<accession>A0A3M7DIK4</accession>